<dbReference type="Pfam" id="PF00899">
    <property type="entry name" value="ThiF"/>
    <property type="match status" value="1"/>
</dbReference>
<dbReference type="Proteomes" id="UP000199520">
    <property type="component" value="Unassembled WGS sequence"/>
</dbReference>
<dbReference type="OrthoDB" id="9804286at2"/>
<dbReference type="GO" id="GO:0008641">
    <property type="term" value="F:ubiquitin-like modifier activating enzyme activity"/>
    <property type="evidence" value="ECO:0007669"/>
    <property type="project" value="InterPro"/>
</dbReference>
<keyword evidence="3" id="KW-0548">Nucleotidyltransferase</keyword>
<sequence>MIHVPERYSRQAIFQGIGSVGQEKIGHSRVAIIGLGALGTVIANNLVRAGVGYIRLIDRDFVELSNLQRQTIFDEADVHEQLPKAVAAAQHLGKVNSEITLEAIVSDVNASNIETLLTDVDLVMDGTDNFETRFLLNDICLKKNIPWVHGAVLGSYGLTANMIPGQTPCYRCFMPGIPETGASGTCSSAGVLNMITGIISSYASAEALKILVGSSDVRKSALFIDVWNNSFHSKELSRQSDCPACVKHEYHYLTKEKGTYTTLLCGQKAVQIVPGQVRKMDFSNILKRLAHVGEIQSNRFLLRLKIHEIEITLFADGRAIIKNVENENKAKALYTEYFGL</sequence>
<dbReference type="CDD" id="cd00757">
    <property type="entry name" value="ThiF_MoeB_HesA_family"/>
    <property type="match status" value="1"/>
</dbReference>
<accession>A0A1I4GR83</accession>
<dbReference type="FunFam" id="3.40.50.720:FF:000080">
    <property type="entry name" value="Thiazole biosynthesis adenylyltransferase ThiF"/>
    <property type="match status" value="1"/>
</dbReference>
<dbReference type="GO" id="GO:0004792">
    <property type="term" value="F:thiosulfate-cyanide sulfurtransferase activity"/>
    <property type="evidence" value="ECO:0007669"/>
    <property type="project" value="TreeGrafter"/>
</dbReference>
<keyword evidence="4" id="KW-1185">Reference proteome</keyword>
<comment type="similarity">
    <text evidence="1">Belongs to the HesA/MoeB/ThiF family.</text>
</comment>
<dbReference type="GO" id="GO:0008146">
    <property type="term" value="F:sulfotransferase activity"/>
    <property type="evidence" value="ECO:0007669"/>
    <property type="project" value="TreeGrafter"/>
</dbReference>
<dbReference type="SUPFAM" id="SSF69572">
    <property type="entry name" value="Activating enzymes of the ubiquitin-like proteins"/>
    <property type="match status" value="1"/>
</dbReference>
<dbReference type="InterPro" id="IPR045886">
    <property type="entry name" value="ThiF/MoeB/HesA"/>
</dbReference>
<dbReference type="AlphaFoldDB" id="A0A1I4GR83"/>
<dbReference type="PANTHER" id="PTHR10953">
    <property type="entry name" value="UBIQUITIN-ACTIVATING ENZYME E1"/>
    <property type="match status" value="1"/>
</dbReference>
<organism evidence="3 4">
    <name type="scientific">Pelosinus propionicus DSM 13327</name>
    <dbReference type="NCBI Taxonomy" id="1123291"/>
    <lineage>
        <taxon>Bacteria</taxon>
        <taxon>Bacillati</taxon>
        <taxon>Bacillota</taxon>
        <taxon>Negativicutes</taxon>
        <taxon>Selenomonadales</taxon>
        <taxon>Sporomusaceae</taxon>
        <taxon>Pelosinus</taxon>
    </lineage>
</organism>
<evidence type="ECO:0000313" key="4">
    <source>
        <dbReference type="Proteomes" id="UP000199520"/>
    </source>
</evidence>
<feature type="domain" description="THIF-type NAD/FAD binding fold" evidence="2">
    <location>
        <begin position="8"/>
        <end position="243"/>
    </location>
</feature>
<dbReference type="GO" id="GO:0016779">
    <property type="term" value="F:nucleotidyltransferase activity"/>
    <property type="evidence" value="ECO:0007669"/>
    <property type="project" value="UniProtKB-KW"/>
</dbReference>
<dbReference type="Gene3D" id="3.40.50.720">
    <property type="entry name" value="NAD(P)-binding Rossmann-like Domain"/>
    <property type="match status" value="1"/>
</dbReference>
<protein>
    <submittedName>
        <fullName evidence="3">Adenylyltransferase and sulfurtransferase</fullName>
    </submittedName>
</protein>
<keyword evidence="3" id="KW-0808">Transferase</keyword>
<reference evidence="4" key="1">
    <citation type="submission" date="2016-10" db="EMBL/GenBank/DDBJ databases">
        <authorList>
            <person name="Varghese N."/>
            <person name="Submissions S."/>
        </authorList>
    </citation>
    <scope>NUCLEOTIDE SEQUENCE [LARGE SCALE GENOMIC DNA]</scope>
    <source>
        <strain evidence="4">DSM 13327</strain>
    </source>
</reference>
<evidence type="ECO:0000256" key="1">
    <source>
        <dbReference type="ARBA" id="ARBA00009919"/>
    </source>
</evidence>
<evidence type="ECO:0000313" key="3">
    <source>
        <dbReference type="EMBL" id="SFL31671.1"/>
    </source>
</evidence>
<gene>
    <name evidence="3" type="ORF">SAMN04490355_100180</name>
</gene>
<dbReference type="GO" id="GO:0005829">
    <property type="term" value="C:cytosol"/>
    <property type="evidence" value="ECO:0007669"/>
    <property type="project" value="TreeGrafter"/>
</dbReference>
<proteinExistence type="inferred from homology"/>
<dbReference type="InterPro" id="IPR035985">
    <property type="entry name" value="Ubiquitin-activating_enz"/>
</dbReference>
<dbReference type="PANTHER" id="PTHR10953:SF102">
    <property type="entry name" value="ADENYLYLTRANSFERASE AND SULFURTRANSFERASE MOCS3"/>
    <property type="match status" value="1"/>
</dbReference>
<dbReference type="EMBL" id="FOTS01000001">
    <property type="protein sequence ID" value="SFL31671.1"/>
    <property type="molecule type" value="Genomic_DNA"/>
</dbReference>
<dbReference type="RefSeq" id="WP_090931841.1">
    <property type="nucleotide sequence ID" value="NZ_FOTS01000001.1"/>
</dbReference>
<dbReference type="InterPro" id="IPR000594">
    <property type="entry name" value="ThiF_NAD_FAD-bd"/>
</dbReference>
<dbReference type="STRING" id="1123291.SAMN04490355_100180"/>
<name>A0A1I4GR83_9FIRM</name>
<evidence type="ECO:0000259" key="2">
    <source>
        <dbReference type="Pfam" id="PF00899"/>
    </source>
</evidence>